<keyword evidence="1" id="KW-0812">Transmembrane</keyword>
<accession>A0A3S1B267</accession>
<proteinExistence type="predicted"/>
<feature type="transmembrane region" description="Helical" evidence="1">
    <location>
        <begin position="75"/>
        <end position="94"/>
    </location>
</feature>
<feature type="transmembrane region" description="Helical" evidence="1">
    <location>
        <begin position="106"/>
        <end position="137"/>
    </location>
</feature>
<evidence type="ECO:0000313" key="3">
    <source>
        <dbReference type="Proteomes" id="UP000271974"/>
    </source>
</evidence>
<keyword evidence="3" id="KW-1185">Reference proteome</keyword>
<keyword evidence="1" id="KW-1133">Transmembrane helix</keyword>
<evidence type="ECO:0000313" key="2">
    <source>
        <dbReference type="EMBL" id="RUS74274.1"/>
    </source>
</evidence>
<dbReference type="Proteomes" id="UP000271974">
    <property type="component" value="Unassembled WGS sequence"/>
</dbReference>
<dbReference type="AlphaFoldDB" id="A0A3S1B267"/>
<reference evidence="2 3" key="1">
    <citation type="submission" date="2019-01" db="EMBL/GenBank/DDBJ databases">
        <title>A draft genome assembly of the solar-powered sea slug Elysia chlorotica.</title>
        <authorList>
            <person name="Cai H."/>
            <person name="Li Q."/>
            <person name="Fang X."/>
            <person name="Li J."/>
            <person name="Curtis N.E."/>
            <person name="Altenburger A."/>
            <person name="Shibata T."/>
            <person name="Feng M."/>
            <person name="Maeda T."/>
            <person name="Schwartz J.A."/>
            <person name="Shigenobu S."/>
            <person name="Lundholm N."/>
            <person name="Nishiyama T."/>
            <person name="Yang H."/>
            <person name="Hasebe M."/>
            <person name="Li S."/>
            <person name="Pierce S.K."/>
            <person name="Wang J."/>
        </authorList>
    </citation>
    <scope>NUCLEOTIDE SEQUENCE [LARGE SCALE GENOMIC DNA]</scope>
    <source>
        <strain evidence="2">EC2010</strain>
        <tissue evidence="2">Whole organism of an adult</tissue>
    </source>
</reference>
<sequence>MRRGMYNFVLHKVPRGYNQTNLFHNSFDQSLVHGYIFSGTVEKLELRVLMAKSKTQLLGLLSPFLLPYSADTRTLLWTFSHPLLLRLLILFYRIELSPHFPETLTLVALFLWCSPVLGTIPISWLICICLLFLGFIFHVELNALRATAGHGTFV</sequence>
<keyword evidence="1" id="KW-0472">Membrane</keyword>
<dbReference type="EMBL" id="RQTK01000847">
    <property type="protein sequence ID" value="RUS74274.1"/>
    <property type="molecule type" value="Genomic_DNA"/>
</dbReference>
<comment type="caution">
    <text evidence="2">The sequence shown here is derived from an EMBL/GenBank/DDBJ whole genome shotgun (WGS) entry which is preliminary data.</text>
</comment>
<evidence type="ECO:0000256" key="1">
    <source>
        <dbReference type="SAM" id="Phobius"/>
    </source>
</evidence>
<protein>
    <submittedName>
        <fullName evidence="2">Uncharacterized protein</fullName>
    </submittedName>
</protein>
<organism evidence="2 3">
    <name type="scientific">Elysia chlorotica</name>
    <name type="common">Eastern emerald elysia</name>
    <name type="synonym">Sea slug</name>
    <dbReference type="NCBI Taxonomy" id="188477"/>
    <lineage>
        <taxon>Eukaryota</taxon>
        <taxon>Metazoa</taxon>
        <taxon>Spiralia</taxon>
        <taxon>Lophotrochozoa</taxon>
        <taxon>Mollusca</taxon>
        <taxon>Gastropoda</taxon>
        <taxon>Heterobranchia</taxon>
        <taxon>Euthyneura</taxon>
        <taxon>Panpulmonata</taxon>
        <taxon>Sacoglossa</taxon>
        <taxon>Placobranchoidea</taxon>
        <taxon>Plakobranchidae</taxon>
        <taxon>Elysia</taxon>
    </lineage>
</organism>
<gene>
    <name evidence="2" type="ORF">EGW08_017949</name>
</gene>
<name>A0A3S1B267_ELYCH</name>